<reference evidence="4" key="1">
    <citation type="submission" date="2025-08" db="UniProtKB">
        <authorList>
            <consortium name="Ensembl"/>
        </authorList>
    </citation>
    <scope>IDENTIFICATION</scope>
</reference>
<dbReference type="AlphaFoldDB" id="A0A672RL93"/>
<protein>
    <submittedName>
        <fullName evidence="4">Si:ch211-214j8.1</fullName>
    </submittedName>
</protein>
<dbReference type="InterPro" id="IPR046450">
    <property type="entry name" value="PA_dom_sf"/>
</dbReference>
<dbReference type="Ensembl" id="ENSSGRT00000095881.1">
    <property type="protein sequence ID" value="ENSSGRP00000090096.1"/>
    <property type="gene ID" value="ENSSGRG00000045178.1"/>
</dbReference>
<dbReference type="Gene3D" id="3.50.30.30">
    <property type="match status" value="2"/>
</dbReference>
<dbReference type="Gene3D" id="1.20.930.40">
    <property type="entry name" value="Transferrin receptor-like, dimerisation domain"/>
    <property type="match status" value="1"/>
</dbReference>
<dbReference type="GO" id="GO:0004180">
    <property type="term" value="F:carboxypeptidase activity"/>
    <property type="evidence" value="ECO:0007669"/>
    <property type="project" value="TreeGrafter"/>
</dbReference>
<dbReference type="OMA" id="HVATIWD"/>
<dbReference type="InterPro" id="IPR007365">
    <property type="entry name" value="TFR-like_dimer_dom"/>
</dbReference>
<reference evidence="4" key="2">
    <citation type="submission" date="2025-09" db="UniProtKB">
        <authorList>
            <consortium name="Ensembl"/>
        </authorList>
    </citation>
    <scope>IDENTIFICATION</scope>
</reference>
<evidence type="ECO:0000259" key="2">
    <source>
        <dbReference type="Pfam" id="PF04253"/>
    </source>
</evidence>
<proteinExistence type="inferred from homology"/>
<comment type="similarity">
    <text evidence="1">Belongs to the peptidase M28 family. M28B subfamily.</text>
</comment>
<dbReference type="InterPro" id="IPR039373">
    <property type="entry name" value="Peptidase_M28B"/>
</dbReference>
<accession>A0A672RL93</accession>
<dbReference type="FunCoup" id="A0A672RL93">
    <property type="interactions" value="217"/>
</dbReference>
<dbReference type="InterPro" id="IPR036757">
    <property type="entry name" value="TFR-like_dimer_dom_sf"/>
</dbReference>
<dbReference type="Pfam" id="PF04389">
    <property type="entry name" value="Peptidase_M28"/>
    <property type="match status" value="1"/>
</dbReference>
<evidence type="ECO:0000256" key="1">
    <source>
        <dbReference type="ARBA" id="ARBA00005634"/>
    </source>
</evidence>
<dbReference type="PANTHER" id="PTHR10404">
    <property type="entry name" value="N-ACETYLATED-ALPHA-LINKED ACIDIC DIPEPTIDASE"/>
    <property type="match status" value="1"/>
</dbReference>
<dbReference type="InterPro" id="IPR007484">
    <property type="entry name" value="Peptidase_M28"/>
</dbReference>
<dbReference type="InParanoid" id="A0A672RL93"/>
<evidence type="ECO:0000259" key="3">
    <source>
        <dbReference type="Pfam" id="PF04389"/>
    </source>
</evidence>
<feature type="domain" description="Transferrin receptor-like dimerisation" evidence="2">
    <location>
        <begin position="427"/>
        <end position="518"/>
    </location>
</feature>
<dbReference type="Pfam" id="PF04253">
    <property type="entry name" value="TFR_dimer"/>
    <property type="match status" value="1"/>
</dbReference>
<dbReference type="Gene3D" id="3.40.630.10">
    <property type="entry name" value="Zn peptidases"/>
    <property type="match status" value="2"/>
</dbReference>
<evidence type="ECO:0000313" key="4">
    <source>
        <dbReference type="Ensembl" id="ENSSGRP00000090096.1"/>
    </source>
</evidence>
<organism evidence="4 5">
    <name type="scientific">Sinocyclocheilus grahami</name>
    <name type="common">Dianchi golden-line fish</name>
    <name type="synonym">Barbus grahami</name>
    <dbReference type="NCBI Taxonomy" id="75366"/>
    <lineage>
        <taxon>Eukaryota</taxon>
        <taxon>Metazoa</taxon>
        <taxon>Chordata</taxon>
        <taxon>Craniata</taxon>
        <taxon>Vertebrata</taxon>
        <taxon>Euteleostomi</taxon>
        <taxon>Actinopterygii</taxon>
        <taxon>Neopterygii</taxon>
        <taxon>Teleostei</taxon>
        <taxon>Ostariophysi</taxon>
        <taxon>Cypriniformes</taxon>
        <taxon>Cyprinidae</taxon>
        <taxon>Cyprininae</taxon>
        <taxon>Sinocyclocheilus</taxon>
    </lineage>
</organism>
<dbReference type="SUPFAM" id="SSF53187">
    <property type="entry name" value="Zn-dependent exopeptidases"/>
    <property type="match status" value="1"/>
</dbReference>
<dbReference type="PANTHER" id="PTHR10404:SF50">
    <property type="entry name" value="AMINOPEPTIDASE NAALADL1"/>
    <property type="match status" value="1"/>
</dbReference>
<evidence type="ECO:0000313" key="5">
    <source>
        <dbReference type="Proteomes" id="UP000472262"/>
    </source>
</evidence>
<dbReference type="Proteomes" id="UP000472262">
    <property type="component" value="Unassembled WGS sequence"/>
</dbReference>
<keyword evidence="5" id="KW-1185">Reference proteome</keyword>
<sequence length="522" mass="59774">MQLIVNITKTGNYNFYMKNTINIRKTHIIKVIFMSESNCDIVQYIVTRLFYMQGKLVYANQGKMSDYELFNRALDLRGTIAITRYGGEGRSKKVRKHYETYPYSWYLPPPDDTYRIPKEDKTGIPPIPAQPIGFEDAERLICELDGDDAPAEWQGSFTCTYRVQSYIFLQQQVNVAYLLKYSANVMGVIRGSLHLQTVFVLYVVYGNHRDSWVHGAIAPSSGTAVMLEITRVLGKMVKEGKWQPRRSIIFGSWGAEEFEMFVLRSTSNIIFLQFSTWLLLLQQHIYENWIQFSNRTSLNYGIYTKVCSVGFLTGAGSDNAAFMHYLGITSMDISYYYDWVCEHIYPAYYTAYDTFDYTTFHYAGFTSHQAVARTAGNVLLRLADSLLLPFNCSDYAESPEQYLSQAWLESSKCSRNITNNITFIFKFTSASLWISQPLKVRQINDQLMLLDRAFLDPLAFPEQYGFRHVIWSSSVPTFPGLADAVEKAESTGLKEDWDQAHKHISIITQAIAGAAHTLDDVI</sequence>
<feature type="domain" description="Peptidase M28" evidence="3">
    <location>
        <begin position="185"/>
        <end position="259"/>
    </location>
</feature>
<name>A0A672RL93_SINGR</name>
<dbReference type="SUPFAM" id="SSF52025">
    <property type="entry name" value="PA domain"/>
    <property type="match status" value="1"/>
</dbReference>
<dbReference type="SUPFAM" id="SSF47672">
    <property type="entry name" value="Transferrin receptor-like dimerisation domain"/>
    <property type="match status" value="1"/>
</dbReference>